<organism evidence="1 2">
    <name type="scientific">Mycena citricolor</name>
    <dbReference type="NCBI Taxonomy" id="2018698"/>
    <lineage>
        <taxon>Eukaryota</taxon>
        <taxon>Fungi</taxon>
        <taxon>Dikarya</taxon>
        <taxon>Basidiomycota</taxon>
        <taxon>Agaricomycotina</taxon>
        <taxon>Agaricomycetes</taxon>
        <taxon>Agaricomycetidae</taxon>
        <taxon>Agaricales</taxon>
        <taxon>Marasmiineae</taxon>
        <taxon>Mycenaceae</taxon>
        <taxon>Mycena</taxon>
    </lineage>
</organism>
<dbReference type="AlphaFoldDB" id="A0AAD2JUZ7"/>
<dbReference type="Proteomes" id="UP001295794">
    <property type="component" value="Unassembled WGS sequence"/>
</dbReference>
<keyword evidence="2" id="KW-1185">Reference proteome</keyword>
<accession>A0AAD2JUZ7</accession>
<evidence type="ECO:0000313" key="2">
    <source>
        <dbReference type="Proteomes" id="UP001295794"/>
    </source>
</evidence>
<reference evidence="1" key="1">
    <citation type="submission" date="2023-11" db="EMBL/GenBank/DDBJ databases">
        <authorList>
            <person name="De Vega J J."/>
            <person name="De Vega J J."/>
        </authorList>
    </citation>
    <scope>NUCLEOTIDE SEQUENCE</scope>
</reference>
<dbReference type="EMBL" id="CAVNYO010000040">
    <property type="protein sequence ID" value="CAK5263439.1"/>
    <property type="molecule type" value="Genomic_DNA"/>
</dbReference>
<proteinExistence type="predicted"/>
<name>A0AAD2JUZ7_9AGAR</name>
<comment type="caution">
    <text evidence="1">The sequence shown here is derived from an EMBL/GenBank/DDBJ whole genome shotgun (WGS) entry which is preliminary data.</text>
</comment>
<protein>
    <submittedName>
        <fullName evidence="1">Uncharacterized protein</fullName>
    </submittedName>
</protein>
<evidence type="ECO:0000313" key="1">
    <source>
        <dbReference type="EMBL" id="CAK5263439.1"/>
    </source>
</evidence>
<gene>
    <name evidence="1" type="ORF">MYCIT1_LOCUS2897</name>
</gene>
<sequence>MGQPMFRTPSQLPLGLTYARPIVVEEYTFGDYTESELDLILRARSAAGHIVSWRTPSNTSRALRIANNCYELSYPPPMVSSERNHASRALPDWDTDVQMDELFCIDELEPFENTDLLQAMIAPSQKRSNSPLIEPFDAKRRKLDVSSLRNCIPRPHMYPSTHTALTTSRYSTYIKSEPIAIPPYALPLPAPLPYTRRSWLIPIRGEPPWLHASTAVVLRDPPEAIYDQERNQLHWTIASVQAFWDFLKANRNRKSFGGYGLSFHITQIYGGDYTQTRSQSASWLGGFGQPVSASDRDEDPDDEDRDASMHQGLVKHATALTAMDHIKIYHDAQFSMEIRSLLHTWAFACSEAEKIPLLEGSKLTLLDERMNGILIL</sequence>